<evidence type="ECO:0000313" key="3">
    <source>
        <dbReference type="Proteomes" id="UP000224006"/>
    </source>
</evidence>
<evidence type="ECO:0000313" key="2">
    <source>
        <dbReference type="EMBL" id="PFH37731.1"/>
    </source>
</evidence>
<dbReference type="AlphaFoldDB" id="A0A2A9MMP8"/>
<feature type="region of interest" description="Disordered" evidence="1">
    <location>
        <begin position="364"/>
        <end position="422"/>
    </location>
</feature>
<comment type="caution">
    <text evidence="2">The sequence shown here is derived from an EMBL/GenBank/DDBJ whole genome shotgun (WGS) entry which is preliminary data.</text>
</comment>
<feature type="compositionally biased region" description="Basic residues" evidence="1">
    <location>
        <begin position="1"/>
        <end position="10"/>
    </location>
</feature>
<dbReference type="Proteomes" id="UP000224006">
    <property type="component" value="Chromosome I"/>
</dbReference>
<feature type="compositionally biased region" description="Polar residues" evidence="1">
    <location>
        <begin position="66"/>
        <end position="93"/>
    </location>
</feature>
<dbReference type="EMBL" id="NWUJ01000001">
    <property type="protein sequence ID" value="PFH37731.1"/>
    <property type="molecule type" value="Genomic_DNA"/>
</dbReference>
<accession>A0A2A9MMP8</accession>
<proteinExistence type="predicted"/>
<feature type="compositionally biased region" description="Basic and acidic residues" evidence="1">
    <location>
        <begin position="48"/>
        <end position="57"/>
    </location>
</feature>
<name>A0A2A9MMP8_BESBE</name>
<dbReference type="OrthoDB" id="329302at2759"/>
<reference evidence="2 3" key="1">
    <citation type="submission" date="2017-09" db="EMBL/GenBank/DDBJ databases">
        <title>Genome sequencing of Besnoitia besnoiti strain Bb-Ger1.</title>
        <authorList>
            <person name="Schares G."/>
            <person name="Venepally P."/>
            <person name="Lorenzi H.A."/>
        </authorList>
    </citation>
    <scope>NUCLEOTIDE SEQUENCE [LARGE SCALE GENOMIC DNA]</scope>
    <source>
        <strain evidence="2 3">Bb-Ger1</strain>
    </source>
</reference>
<dbReference type="KEGG" id="bbes:BESB_000730"/>
<dbReference type="RefSeq" id="XP_029221740.1">
    <property type="nucleotide sequence ID" value="XM_029358828.1"/>
</dbReference>
<dbReference type="VEuPathDB" id="ToxoDB:BESB_000730"/>
<dbReference type="GeneID" id="40305136"/>
<organism evidence="2 3">
    <name type="scientific">Besnoitia besnoiti</name>
    <name type="common">Apicomplexan protozoan</name>
    <dbReference type="NCBI Taxonomy" id="94643"/>
    <lineage>
        <taxon>Eukaryota</taxon>
        <taxon>Sar</taxon>
        <taxon>Alveolata</taxon>
        <taxon>Apicomplexa</taxon>
        <taxon>Conoidasida</taxon>
        <taxon>Coccidia</taxon>
        <taxon>Eucoccidiorida</taxon>
        <taxon>Eimeriorina</taxon>
        <taxon>Sarcocystidae</taxon>
        <taxon>Besnoitia</taxon>
    </lineage>
</organism>
<keyword evidence="3" id="KW-1185">Reference proteome</keyword>
<protein>
    <submittedName>
        <fullName evidence="2">Uncharacterized protein</fullName>
    </submittedName>
</protein>
<sequence>MKPLHTRKRKDSPADPADDGAPLGNPSSLPERRAKRRAREWIGGFAVNEKKQHRDAAPSEPGLTAHSPTAGQTRSHFNEKASSNSLVAQPRQTSAVAVRGVPAVHADRAEALDFATTSQSGKRSGSGGNRAQLPRVEYSSHVALQNGQFERPVVTVDDLKELNDPVALAVMLGAKAGPLVSYAPDVRVSLGEGGRELLRACLLLKQDGNTLSSLQGASVQTLLYLAHQAGLWFVVQRIVAERTAGIFSPLHLAFNQFKALQTRLRKELHTESMLITRAPDGSVEHVVYEPNKSLQIGKEGRSILKARLCRYIGHHQEEVAARLEAYGLGSLALKHATVPQLLAIAWVLNQWDLVVQVVRRHDDKRRLRKLAPKSAASQEADTEPLTHPHAPAATDKDNPADPSPHPGVALQTHTDFSGVFPPEHGQNLAMLGHLPTNGLSPNPYIPGAVQTLTVGAPRPENVSVDRLLRIVQSVDDPSCKDAPEVARQLLTELMRCVRLGLVSMPPLPIYQKLTAAARSLGVPSDVVDPG</sequence>
<feature type="region of interest" description="Disordered" evidence="1">
    <location>
        <begin position="1"/>
        <end position="93"/>
    </location>
</feature>
<evidence type="ECO:0000256" key="1">
    <source>
        <dbReference type="SAM" id="MobiDB-lite"/>
    </source>
</evidence>
<gene>
    <name evidence="2" type="ORF">BESB_000730</name>
</gene>